<organism evidence="3">
    <name type="scientific">Vannella robusta</name>
    <dbReference type="NCBI Taxonomy" id="1487602"/>
    <lineage>
        <taxon>Eukaryota</taxon>
        <taxon>Amoebozoa</taxon>
        <taxon>Discosea</taxon>
        <taxon>Flabellinia</taxon>
        <taxon>Vannellidae</taxon>
        <taxon>Vannella</taxon>
    </lineage>
</organism>
<protein>
    <recommendedName>
        <fullName evidence="2">PH domain-containing protein</fullName>
    </recommendedName>
</protein>
<feature type="domain" description="PH" evidence="2">
    <location>
        <begin position="133"/>
        <end position="226"/>
    </location>
</feature>
<dbReference type="SMART" id="SM00233">
    <property type="entry name" value="PH"/>
    <property type="match status" value="1"/>
</dbReference>
<dbReference type="InterPro" id="IPR011993">
    <property type="entry name" value="PH-like_dom_sf"/>
</dbReference>
<reference evidence="3" key="1">
    <citation type="submission" date="2021-01" db="EMBL/GenBank/DDBJ databases">
        <authorList>
            <person name="Corre E."/>
            <person name="Pelletier E."/>
            <person name="Niang G."/>
            <person name="Scheremetjew M."/>
            <person name="Finn R."/>
            <person name="Kale V."/>
            <person name="Holt S."/>
            <person name="Cochrane G."/>
            <person name="Meng A."/>
            <person name="Brown T."/>
            <person name="Cohen L."/>
        </authorList>
    </citation>
    <scope>NUCLEOTIDE SEQUENCE</scope>
    <source>
        <strain evidence="3">DIVA3 518/3/11/1/6</strain>
    </source>
</reference>
<dbReference type="PROSITE" id="PS50003">
    <property type="entry name" value="PH_DOMAIN"/>
    <property type="match status" value="1"/>
</dbReference>
<evidence type="ECO:0000256" key="1">
    <source>
        <dbReference type="SAM" id="MobiDB-lite"/>
    </source>
</evidence>
<proteinExistence type="predicted"/>
<dbReference type="Gene3D" id="2.30.29.30">
    <property type="entry name" value="Pleckstrin-homology domain (PH domain)/Phosphotyrosine-binding domain (PTB)"/>
    <property type="match status" value="1"/>
</dbReference>
<feature type="compositionally biased region" description="Basic and acidic residues" evidence="1">
    <location>
        <begin position="302"/>
        <end position="316"/>
    </location>
</feature>
<feature type="region of interest" description="Disordered" evidence="1">
    <location>
        <begin position="240"/>
        <end position="327"/>
    </location>
</feature>
<dbReference type="EMBL" id="HBKP01018047">
    <property type="protein sequence ID" value="CAE2230136.1"/>
    <property type="molecule type" value="Transcribed_RNA"/>
</dbReference>
<accession>A0A7S4II48</accession>
<dbReference type="Pfam" id="PF00169">
    <property type="entry name" value="PH"/>
    <property type="match status" value="1"/>
</dbReference>
<dbReference type="AlphaFoldDB" id="A0A7S4II48"/>
<sequence>MDYIKEEEFVSVVKTQAPQLIEKFESRSFVWTNPSELNSDTLLQSYCDIQAENRLLHLLLQDLNDKTNKTSPSAAAPSVGVAAAIQRVQKALVRQSGEQKLAETVYKSSHMPYNKFSNATRGILLMKRVGTRKAGHSGTTVVKHKWKKRWILLQNDFLFCYRPDSVNEEPVATILLTDHRIVLKTEQDIGKKHGFMLTSGRHNFYFAAAKLEIQVRWLTALGELTPWFYTGNEELEKVESQEEAQPDIARMSAKRSVTVPSLSRNRSKKKLAVSNSETAEPFPGIALKVSEEDNSPFPGIRLRTESSRNRDSEGSKRLSRSPQPQRR</sequence>
<gene>
    <name evidence="3" type="ORF">VSP0166_LOCUS12802</name>
</gene>
<name>A0A7S4II48_9EUKA</name>
<evidence type="ECO:0000259" key="2">
    <source>
        <dbReference type="PROSITE" id="PS50003"/>
    </source>
</evidence>
<evidence type="ECO:0000313" key="3">
    <source>
        <dbReference type="EMBL" id="CAE2230136.1"/>
    </source>
</evidence>
<dbReference type="SUPFAM" id="SSF50729">
    <property type="entry name" value="PH domain-like"/>
    <property type="match status" value="1"/>
</dbReference>
<dbReference type="InterPro" id="IPR001849">
    <property type="entry name" value="PH_domain"/>
</dbReference>